<dbReference type="SMART" id="SM01178">
    <property type="entry name" value="DUF4217"/>
    <property type="match status" value="1"/>
</dbReference>
<dbReference type="CDD" id="cd17942">
    <property type="entry name" value="DEADc_DDX18"/>
    <property type="match status" value="1"/>
</dbReference>
<keyword evidence="5 8" id="KW-0694">RNA-binding</keyword>
<evidence type="ECO:0000259" key="10">
    <source>
        <dbReference type="PROSITE" id="PS51192"/>
    </source>
</evidence>
<feature type="compositionally biased region" description="Basic residues" evidence="9">
    <location>
        <begin position="22"/>
        <end position="33"/>
    </location>
</feature>
<dbReference type="InterPro" id="IPR044773">
    <property type="entry name" value="DDX18/Has1_DEADc"/>
</dbReference>
<keyword evidence="3 8" id="KW-0347">Helicase</keyword>
<organism evidence="12 13">
    <name type="scientific">Aureococcus anophagefferens</name>
    <name type="common">Harmful bloom alga</name>
    <dbReference type="NCBI Taxonomy" id="44056"/>
    <lineage>
        <taxon>Eukaryota</taxon>
        <taxon>Sar</taxon>
        <taxon>Stramenopiles</taxon>
        <taxon>Ochrophyta</taxon>
        <taxon>Pelagophyceae</taxon>
        <taxon>Pelagomonadales</taxon>
        <taxon>Pelagomonadaceae</taxon>
        <taxon>Aureococcus</taxon>
    </lineage>
</organism>
<name>A0ABR1G5N6_AURAN</name>
<dbReference type="SMART" id="SM00490">
    <property type="entry name" value="HELICc"/>
    <property type="match status" value="1"/>
</dbReference>
<proteinExistence type="inferred from homology"/>
<accession>A0ABR1G5N6</accession>
<dbReference type="PROSITE" id="PS51194">
    <property type="entry name" value="HELICASE_CTER"/>
    <property type="match status" value="1"/>
</dbReference>
<evidence type="ECO:0000256" key="7">
    <source>
        <dbReference type="ARBA" id="ARBA00047984"/>
    </source>
</evidence>
<comment type="domain">
    <text evidence="8">The Q motif is unique to and characteristic of the DEAD box family of RNA helicases and controls ATP binding and hydrolysis.</text>
</comment>
<dbReference type="InterPro" id="IPR025313">
    <property type="entry name" value="SPB4-like_CTE"/>
</dbReference>
<feature type="domain" description="Helicase C-terminal" evidence="11">
    <location>
        <begin position="297"/>
        <end position="468"/>
    </location>
</feature>
<dbReference type="EC" id="3.6.4.13" evidence="8"/>
<dbReference type="EMBL" id="JBBJCI010000096">
    <property type="protein sequence ID" value="KAK7248470.1"/>
    <property type="molecule type" value="Genomic_DNA"/>
</dbReference>
<comment type="function">
    <text evidence="8">RNA helicase.</text>
</comment>
<keyword evidence="4 8" id="KW-0067">ATP-binding</keyword>
<dbReference type="InterPro" id="IPR011545">
    <property type="entry name" value="DEAD/DEAH_box_helicase_dom"/>
</dbReference>
<evidence type="ECO:0000256" key="4">
    <source>
        <dbReference type="ARBA" id="ARBA00022840"/>
    </source>
</evidence>
<dbReference type="Pfam" id="PF13959">
    <property type="entry name" value="CTE_SPB4"/>
    <property type="match status" value="1"/>
</dbReference>
<comment type="caution">
    <text evidence="12">The sequence shown here is derived from an EMBL/GenBank/DDBJ whole genome shotgun (WGS) entry which is preliminary data.</text>
</comment>
<evidence type="ECO:0000256" key="1">
    <source>
        <dbReference type="ARBA" id="ARBA00022741"/>
    </source>
</evidence>
<feature type="compositionally biased region" description="Basic and acidic residues" evidence="9">
    <location>
        <begin position="1"/>
        <end position="14"/>
    </location>
</feature>
<keyword evidence="2 8" id="KW-0378">Hydrolase</keyword>
<evidence type="ECO:0000256" key="9">
    <source>
        <dbReference type="SAM" id="MobiDB-lite"/>
    </source>
</evidence>
<evidence type="ECO:0000313" key="12">
    <source>
        <dbReference type="EMBL" id="KAK7248470.1"/>
    </source>
</evidence>
<keyword evidence="1 8" id="KW-0547">Nucleotide-binding</keyword>
<dbReference type="PROSITE" id="PS51192">
    <property type="entry name" value="HELICASE_ATP_BIND_1"/>
    <property type="match status" value="1"/>
</dbReference>
<comment type="similarity">
    <text evidence="6">Belongs to the DEAD box helicase family. DDX18/HAS1 subfamily.</text>
</comment>
<dbReference type="InterPro" id="IPR001650">
    <property type="entry name" value="Helicase_C-like"/>
</dbReference>
<gene>
    <name evidence="12" type="primary">DDX18</name>
    <name evidence="12" type="ORF">SO694_00168010</name>
</gene>
<evidence type="ECO:0000256" key="6">
    <source>
        <dbReference type="ARBA" id="ARBA00024357"/>
    </source>
</evidence>
<protein>
    <recommendedName>
        <fullName evidence="8">ATP-dependent RNA helicase</fullName>
        <ecNumber evidence="8">3.6.4.13</ecNumber>
    </recommendedName>
</protein>
<dbReference type="InterPro" id="IPR027417">
    <property type="entry name" value="P-loop_NTPase"/>
</dbReference>
<dbReference type="Pfam" id="PF00271">
    <property type="entry name" value="Helicase_C"/>
    <property type="match status" value="1"/>
</dbReference>
<feature type="region of interest" description="Disordered" evidence="9">
    <location>
        <begin position="1"/>
        <end position="71"/>
    </location>
</feature>
<reference evidence="12 13" key="1">
    <citation type="submission" date="2024-03" db="EMBL/GenBank/DDBJ databases">
        <title>Aureococcus anophagefferens CCMP1851 and Kratosvirus quantuckense: Draft genome of a second virus-susceptible host strain in the model system.</title>
        <authorList>
            <person name="Chase E."/>
            <person name="Truchon A.R."/>
            <person name="Schepens W."/>
            <person name="Wilhelm S.W."/>
        </authorList>
    </citation>
    <scope>NUCLEOTIDE SEQUENCE [LARGE SCALE GENOMIC DNA]</scope>
    <source>
        <strain evidence="12 13">CCMP1851</strain>
    </source>
</reference>
<dbReference type="SUPFAM" id="SSF52540">
    <property type="entry name" value="P-loop containing nucleoside triphosphate hydrolases"/>
    <property type="match status" value="1"/>
</dbReference>
<dbReference type="Proteomes" id="UP001363151">
    <property type="component" value="Unassembled WGS sequence"/>
</dbReference>
<keyword evidence="13" id="KW-1185">Reference proteome</keyword>
<dbReference type="Pfam" id="PF00270">
    <property type="entry name" value="DEAD"/>
    <property type="match status" value="1"/>
</dbReference>
<dbReference type="GO" id="GO:0004386">
    <property type="term" value="F:helicase activity"/>
    <property type="evidence" value="ECO:0007669"/>
    <property type="project" value="UniProtKB-KW"/>
</dbReference>
<dbReference type="InterPro" id="IPR014001">
    <property type="entry name" value="Helicase_ATP-bd"/>
</dbReference>
<feature type="region of interest" description="Disordered" evidence="9">
    <location>
        <begin position="525"/>
        <end position="570"/>
    </location>
</feature>
<feature type="domain" description="Helicase ATP-binding" evidence="10">
    <location>
        <begin position="106"/>
        <end position="283"/>
    </location>
</feature>
<evidence type="ECO:0000256" key="2">
    <source>
        <dbReference type="ARBA" id="ARBA00022801"/>
    </source>
</evidence>
<sequence length="570" mass="62532">MLKRKLQGEAKQPDVEEGQSRAAKKKRKAKKKKAPEDDDDAEDVAAAPAAEEEAAEEAEAAPARPSNATSMFSETRFDSLPLTDGTQAALKAMGLERLSKIQDKAIPPLLEGRDLLGNAKTGSGKTLAFLIPLVELLTKARFQQRSGLGGLVISPTRELSLQIYGVLRELLSVAKHGHTHGLVIGGANRRGEAERLGKGVCILVATPGRLLDHLQNTSGFVFKNLLMFVCDEADRILEQGFEDDLRGIVRCLPGTRQTALFSATQTRKVEDLARLAIKSEPVYVGVHDAETTSTVAGLEQGYVVVEPGDRFRLLFSFLKRHAKKHKVMVFFSSCNAVKFYADLLNYVDVPVLDIHGRQKQAKRTATFFEFCRATSGVLLCTDVAARGLDIPKVHWIVQYDPPDDPREYIHRVGRTARGGDGDGKALLFLIPSELGFLKFLRAAKVALHEYEFAVGKVANVQSALTKLVEKNYYLHKAAKDAYRSYLLAYASHGHKDVFNVHALDLAAVAAAFGFAVPPRVDLNLSARGDTQARRKQGRGPKDQRRASGHDFSASNPYGKRAKGDARQFAH</sequence>
<comment type="catalytic activity">
    <reaction evidence="7 8">
        <text>ATP + H2O = ADP + phosphate + H(+)</text>
        <dbReference type="Rhea" id="RHEA:13065"/>
        <dbReference type="ChEBI" id="CHEBI:15377"/>
        <dbReference type="ChEBI" id="CHEBI:15378"/>
        <dbReference type="ChEBI" id="CHEBI:30616"/>
        <dbReference type="ChEBI" id="CHEBI:43474"/>
        <dbReference type="ChEBI" id="CHEBI:456216"/>
        <dbReference type="EC" id="3.6.4.13"/>
    </reaction>
</comment>
<dbReference type="SMART" id="SM00487">
    <property type="entry name" value="DEXDc"/>
    <property type="match status" value="1"/>
</dbReference>
<dbReference type="Gene3D" id="3.40.50.300">
    <property type="entry name" value="P-loop containing nucleotide triphosphate hydrolases"/>
    <property type="match status" value="2"/>
</dbReference>
<dbReference type="CDD" id="cd18787">
    <property type="entry name" value="SF2_C_DEAD"/>
    <property type="match status" value="1"/>
</dbReference>
<evidence type="ECO:0000259" key="11">
    <source>
        <dbReference type="PROSITE" id="PS51194"/>
    </source>
</evidence>
<dbReference type="PANTHER" id="PTHR24031">
    <property type="entry name" value="RNA HELICASE"/>
    <property type="match status" value="1"/>
</dbReference>
<feature type="compositionally biased region" description="Basic and acidic residues" evidence="9">
    <location>
        <begin position="539"/>
        <end position="548"/>
    </location>
</feature>
<evidence type="ECO:0000256" key="8">
    <source>
        <dbReference type="RuleBase" id="RU365068"/>
    </source>
</evidence>
<evidence type="ECO:0000256" key="5">
    <source>
        <dbReference type="ARBA" id="ARBA00022884"/>
    </source>
</evidence>
<feature type="compositionally biased region" description="Basic and acidic residues" evidence="9">
    <location>
        <begin position="561"/>
        <end position="570"/>
    </location>
</feature>
<evidence type="ECO:0000256" key="3">
    <source>
        <dbReference type="ARBA" id="ARBA00022806"/>
    </source>
</evidence>
<feature type="compositionally biased region" description="Acidic residues" evidence="9">
    <location>
        <begin position="50"/>
        <end position="59"/>
    </location>
</feature>
<evidence type="ECO:0000313" key="13">
    <source>
        <dbReference type="Proteomes" id="UP001363151"/>
    </source>
</evidence>